<dbReference type="InterPro" id="IPR015866">
    <property type="entry name" value="Ser-tRNA-synth_1_N"/>
</dbReference>
<keyword evidence="13" id="KW-1185">Reference proteome</keyword>
<dbReference type="GO" id="GO:0004828">
    <property type="term" value="F:serine-tRNA ligase activity"/>
    <property type="evidence" value="ECO:0007669"/>
    <property type="project" value="UniProtKB-EC"/>
</dbReference>
<feature type="binding site" evidence="9">
    <location>
        <begin position="308"/>
        <end position="310"/>
    </location>
    <ligand>
        <name>ATP</name>
        <dbReference type="ChEBI" id="CHEBI:30616"/>
    </ligand>
</feature>
<name>W7MCT7_GIBM7</name>
<dbReference type="GO" id="GO:0006434">
    <property type="term" value="P:seryl-tRNA aminoacylation"/>
    <property type="evidence" value="ECO:0007669"/>
    <property type="project" value="InterPro"/>
</dbReference>
<feature type="binding site" evidence="9">
    <location>
        <begin position="321"/>
        <end position="324"/>
    </location>
    <ligand>
        <name>ATP</name>
        <dbReference type="ChEBI" id="CHEBI:30616"/>
    </ligand>
</feature>
<keyword evidence="3" id="KW-0547">Nucleotide-binding</keyword>
<evidence type="ECO:0000256" key="1">
    <source>
        <dbReference type="ARBA" id="ARBA00012840"/>
    </source>
</evidence>
<dbReference type="EMBL" id="DS022246">
    <property type="protein sequence ID" value="EWG42637.1"/>
    <property type="molecule type" value="Genomic_DNA"/>
</dbReference>
<dbReference type="PROSITE" id="PS50862">
    <property type="entry name" value="AA_TRNA_LIGASE_II"/>
    <property type="match status" value="1"/>
</dbReference>
<dbReference type="EMBL" id="CM000581">
    <property type="protein sequence ID" value="EWG42637.1"/>
    <property type="molecule type" value="Genomic_DNA"/>
</dbReference>
<dbReference type="Pfam" id="PF00587">
    <property type="entry name" value="tRNA-synt_2b"/>
    <property type="match status" value="1"/>
</dbReference>
<gene>
    <name evidence="12" type="ORF">FVEG_04391</name>
</gene>
<feature type="binding site" evidence="8">
    <location>
        <position position="308"/>
    </location>
    <ligand>
        <name>L-serine</name>
        <dbReference type="ChEBI" id="CHEBI:33384"/>
    </ligand>
</feature>
<evidence type="ECO:0000256" key="4">
    <source>
        <dbReference type="ARBA" id="ARBA00022840"/>
    </source>
</evidence>
<dbReference type="Gene3D" id="1.10.287.40">
    <property type="entry name" value="Serine-tRNA synthetase, tRNA binding domain"/>
    <property type="match status" value="1"/>
</dbReference>
<feature type="domain" description="Aminoacyl-transfer RNA synthetases class-II family profile" evidence="11">
    <location>
        <begin position="178"/>
        <end position="467"/>
    </location>
</feature>
<dbReference type="eggNOG" id="KOG2509">
    <property type="taxonomic scope" value="Eukaryota"/>
</dbReference>
<dbReference type="KEGG" id="fvr:FVEG_04391"/>
<dbReference type="Gene3D" id="3.30.930.10">
    <property type="entry name" value="Bira Bifunctional Protein, Domain 2"/>
    <property type="match status" value="1"/>
</dbReference>
<dbReference type="InterPro" id="IPR002317">
    <property type="entry name" value="Ser-tRNA-ligase_type_1"/>
</dbReference>
<dbReference type="SUPFAM" id="SSF55681">
    <property type="entry name" value="Class II aaRS and biotin synthetases"/>
    <property type="match status" value="1"/>
</dbReference>
<feature type="coiled-coil region" evidence="10">
    <location>
        <begin position="75"/>
        <end position="102"/>
    </location>
</feature>
<dbReference type="VEuPathDB" id="FungiDB:FVEG_04391"/>
<evidence type="ECO:0000256" key="7">
    <source>
        <dbReference type="ARBA" id="ARBA00034892"/>
    </source>
</evidence>
<dbReference type="PANTHER" id="PTHR11778">
    <property type="entry name" value="SERYL-TRNA SYNTHETASE"/>
    <property type="match status" value="1"/>
</dbReference>
<dbReference type="Pfam" id="PF02403">
    <property type="entry name" value="Seryl_tRNA_N"/>
    <property type="match status" value="1"/>
</dbReference>
<dbReference type="AlphaFoldDB" id="W7MCT7"/>
<dbReference type="GeneID" id="30062460"/>
<sequence length="485" mass="54299">MNRMIVKCRRCKHIPRIQAIKYYSSSYRPSIAAKPTLDIYQIRNNADLYTQNCLSRNCPELASNPSRIVKLMHYHQALQYAAKSLRERANALQKELVVLKAEGKNIDGALKQARETETKLLEVEEVEEDIMSKIEELALALPNFASKDTPKTEFEPICHVNADEKTIQIKDSKGKPIHHVEVGKQLGIFDYASADTTSGRGWYYLVGSGALLEQALVSYALTFATREGWTPVSPSSLVYSHISAACGAQSQDSSGEQQVYSIAQDEKDEPEMSLARSSDIALAAMKANTVISEDELPLRRVAASRCYRPEARPNTEGRYNVHEFTNVDLFAWTKPDEEEMEYFFDEIIDIQTDILGALGLTCRVLDMPVHKLSAREARRVSIEAFFPSRAVGDTPDEIHDAAWGEIASVSFCTDYQSRRLATRMSDAADGTLRFPWTVSATVLAVPRVVAALLEIGWDADEGIVWLPKVLHQFMGTDRIEGPKMK</sequence>
<dbReference type="STRING" id="334819.W7MCT7"/>
<dbReference type="PIRSF" id="PIRSF001529">
    <property type="entry name" value="Ser-tRNA-synth_IIa"/>
    <property type="match status" value="1"/>
</dbReference>
<dbReference type="OrthoDB" id="10264585at2759"/>
<feature type="site" description="Important for serine binding" evidence="8">
    <location>
        <position position="441"/>
    </location>
</feature>
<keyword evidence="2" id="KW-0436">Ligase</keyword>
<reference evidence="12 13" key="1">
    <citation type="journal article" date="2010" name="Nature">
        <title>Comparative genomics reveals mobile pathogenicity chromosomes in Fusarium.</title>
        <authorList>
            <person name="Ma L.J."/>
            <person name="van der Does H.C."/>
            <person name="Borkovich K.A."/>
            <person name="Coleman J.J."/>
            <person name="Daboussi M.J."/>
            <person name="Di Pietro A."/>
            <person name="Dufresne M."/>
            <person name="Freitag M."/>
            <person name="Grabherr M."/>
            <person name="Henrissat B."/>
            <person name="Houterman P.M."/>
            <person name="Kang S."/>
            <person name="Shim W.B."/>
            <person name="Woloshuk C."/>
            <person name="Xie X."/>
            <person name="Xu J.R."/>
            <person name="Antoniw J."/>
            <person name="Baker S.E."/>
            <person name="Bluhm B.H."/>
            <person name="Breakspear A."/>
            <person name="Brown D.W."/>
            <person name="Butchko R.A."/>
            <person name="Chapman S."/>
            <person name="Coulson R."/>
            <person name="Coutinho P.M."/>
            <person name="Danchin E.G."/>
            <person name="Diener A."/>
            <person name="Gale L.R."/>
            <person name="Gardiner D.M."/>
            <person name="Goff S."/>
            <person name="Hammond-Kosack K.E."/>
            <person name="Hilburn K."/>
            <person name="Hua-Van A."/>
            <person name="Jonkers W."/>
            <person name="Kazan K."/>
            <person name="Kodira C.D."/>
            <person name="Koehrsen M."/>
            <person name="Kumar L."/>
            <person name="Lee Y.H."/>
            <person name="Li L."/>
            <person name="Manners J.M."/>
            <person name="Miranda-Saavedra D."/>
            <person name="Mukherjee M."/>
            <person name="Park G."/>
            <person name="Park J."/>
            <person name="Park S.Y."/>
            <person name="Proctor R.H."/>
            <person name="Regev A."/>
            <person name="Ruiz-Roldan M.C."/>
            <person name="Sain D."/>
            <person name="Sakthikumar S."/>
            <person name="Sykes S."/>
            <person name="Schwartz D.C."/>
            <person name="Turgeon B.G."/>
            <person name="Wapinski I."/>
            <person name="Yoder O."/>
            <person name="Young S."/>
            <person name="Zeng Q."/>
            <person name="Zhou S."/>
            <person name="Galagan J."/>
            <person name="Cuomo C.A."/>
            <person name="Kistler H.C."/>
            <person name="Rep M."/>
        </authorList>
    </citation>
    <scope>NUCLEOTIDE SEQUENCE [LARGE SCALE GENOMIC DNA]</scope>
    <source>
        <strain evidence="13">M3125 / FGSC 7600</strain>
    </source>
</reference>
<accession>W7MCT7</accession>
<dbReference type="InterPro" id="IPR006195">
    <property type="entry name" value="aa-tRNA-synth_II"/>
</dbReference>
<dbReference type="InterPro" id="IPR010978">
    <property type="entry name" value="tRNA-bd_arm"/>
</dbReference>
<dbReference type="InterPro" id="IPR045864">
    <property type="entry name" value="aa-tRNA-synth_II/BPL/LPL"/>
</dbReference>
<evidence type="ECO:0000313" key="12">
    <source>
        <dbReference type="EMBL" id="EWG42637.1"/>
    </source>
</evidence>
<dbReference type="UniPathway" id="UPA00906">
    <property type="reaction ID" value="UER00895"/>
</dbReference>
<keyword evidence="10" id="KW-0175">Coiled coil</keyword>
<evidence type="ECO:0000256" key="6">
    <source>
        <dbReference type="ARBA" id="ARBA00031113"/>
    </source>
</evidence>
<evidence type="ECO:0000256" key="5">
    <source>
        <dbReference type="ARBA" id="ARBA00023146"/>
    </source>
</evidence>
<evidence type="ECO:0000256" key="3">
    <source>
        <dbReference type="ARBA" id="ARBA00022741"/>
    </source>
</evidence>
<dbReference type="SUPFAM" id="SSF46589">
    <property type="entry name" value="tRNA-binding arm"/>
    <property type="match status" value="1"/>
</dbReference>
<keyword evidence="5" id="KW-0030">Aminoacyl-tRNA synthetase</keyword>
<dbReference type="RefSeq" id="XP_018748828.1">
    <property type="nucleotide sequence ID" value="XM_018892179.1"/>
</dbReference>
<evidence type="ECO:0000256" key="8">
    <source>
        <dbReference type="PIRSR" id="PIRSR001529-1"/>
    </source>
</evidence>
<evidence type="ECO:0000259" key="11">
    <source>
        <dbReference type="PROSITE" id="PS50862"/>
    </source>
</evidence>
<protein>
    <recommendedName>
        <fullName evidence="1">serine--tRNA ligase</fullName>
        <ecNumber evidence="1">6.1.1.11</ecNumber>
    </recommendedName>
    <alternativeName>
        <fullName evidence="6">Seryl-tRNA synthetase</fullName>
    </alternativeName>
    <alternativeName>
        <fullName evidence="7">Seryl-tRNA(Ser) synthetase</fullName>
    </alternativeName>
</protein>
<evidence type="ECO:0000256" key="9">
    <source>
        <dbReference type="PIRSR" id="PIRSR001529-2"/>
    </source>
</evidence>
<proteinExistence type="predicted"/>
<evidence type="ECO:0000256" key="10">
    <source>
        <dbReference type="SAM" id="Coils"/>
    </source>
</evidence>
<dbReference type="InterPro" id="IPR002314">
    <property type="entry name" value="aa-tRNA-synt_IIb"/>
</dbReference>
<dbReference type="InterPro" id="IPR042103">
    <property type="entry name" value="SerRS_1_N_sf"/>
</dbReference>
<dbReference type="Proteomes" id="UP000009096">
    <property type="component" value="Chromosome 4"/>
</dbReference>
<evidence type="ECO:0000256" key="2">
    <source>
        <dbReference type="ARBA" id="ARBA00022598"/>
    </source>
</evidence>
<organism evidence="12 13">
    <name type="scientific">Gibberella moniliformis (strain M3125 / FGSC 7600)</name>
    <name type="common">Maize ear and stalk rot fungus</name>
    <name type="synonym">Fusarium verticillioides</name>
    <dbReference type="NCBI Taxonomy" id="334819"/>
    <lineage>
        <taxon>Eukaryota</taxon>
        <taxon>Fungi</taxon>
        <taxon>Dikarya</taxon>
        <taxon>Ascomycota</taxon>
        <taxon>Pezizomycotina</taxon>
        <taxon>Sordariomycetes</taxon>
        <taxon>Hypocreomycetidae</taxon>
        <taxon>Hypocreales</taxon>
        <taxon>Nectriaceae</taxon>
        <taxon>Fusarium</taxon>
        <taxon>Fusarium fujikuroi species complex</taxon>
    </lineage>
</organism>
<dbReference type="EC" id="6.1.1.11" evidence="1"/>
<dbReference type="GO" id="GO:0005524">
    <property type="term" value="F:ATP binding"/>
    <property type="evidence" value="ECO:0007669"/>
    <property type="project" value="UniProtKB-KW"/>
</dbReference>
<evidence type="ECO:0000313" key="13">
    <source>
        <dbReference type="Proteomes" id="UP000009096"/>
    </source>
</evidence>
<feature type="binding site" evidence="9">
    <location>
        <begin position="405"/>
        <end position="408"/>
    </location>
    <ligand>
        <name>ATP</name>
        <dbReference type="ChEBI" id="CHEBI:30616"/>
    </ligand>
</feature>
<keyword evidence="4 9" id="KW-0067">ATP-binding</keyword>